<reference evidence="1" key="1">
    <citation type="journal article" date="2021" name="PeerJ">
        <title>Extensive microbial diversity within the chicken gut microbiome revealed by metagenomics and culture.</title>
        <authorList>
            <person name="Gilroy R."/>
            <person name="Ravi A."/>
            <person name="Getino M."/>
            <person name="Pursley I."/>
            <person name="Horton D.L."/>
            <person name="Alikhan N.F."/>
            <person name="Baker D."/>
            <person name="Gharbi K."/>
            <person name="Hall N."/>
            <person name="Watson M."/>
            <person name="Adriaenssens E.M."/>
            <person name="Foster-Nyarko E."/>
            <person name="Jarju S."/>
            <person name="Secka A."/>
            <person name="Antonio M."/>
            <person name="Oren A."/>
            <person name="Chaudhuri R.R."/>
            <person name="La Ragione R."/>
            <person name="Hildebrand F."/>
            <person name="Pallen M.J."/>
        </authorList>
    </citation>
    <scope>NUCLEOTIDE SEQUENCE</scope>
    <source>
        <strain evidence="1">ChiHjej13B12-14962</strain>
    </source>
</reference>
<dbReference type="AlphaFoldDB" id="A0A921K6Q0"/>
<accession>A0A921K6Q0</accession>
<name>A0A921K6Q0_9MICC</name>
<protein>
    <submittedName>
        <fullName evidence="1">Uncharacterized protein</fullName>
    </submittedName>
</protein>
<evidence type="ECO:0000313" key="1">
    <source>
        <dbReference type="EMBL" id="HJF13733.1"/>
    </source>
</evidence>
<dbReference type="EMBL" id="DYXC01000033">
    <property type="protein sequence ID" value="HJF13733.1"/>
    <property type="molecule type" value="Genomic_DNA"/>
</dbReference>
<sequence length="62" mass="6828">MGGGLFAGLAWVLRHMDNKFEKVDAKFDKIGAELGELRADLNDVKVAVARLEGPHPPLFLPR</sequence>
<feature type="non-terminal residue" evidence="1">
    <location>
        <position position="1"/>
    </location>
</feature>
<dbReference type="Proteomes" id="UP000703315">
    <property type="component" value="Unassembled WGS sequence"/>
</dbReference>
<comment type="caution">
    <text evidence="1">The sequence shown here is derived from an EMBL/GenBank/DDBJ whole genome shotgun (WGS) entry which is preliminary data.</text>
</comment>
<proteinExistence type="predicted"/>
<reference evidence="1" key="2">
    <citation type="submission" date="2021-09" db="EMBL/GenBank/DDBJ databases">
        <authorList>
            <person name="Gilroy R."/>
        </authorList>
    </citation>
    <scope>NUCLEOTIDE SEQUENCE</scope>
    <source>
        <strain evidence="1">ChiHjej13B12-14962</strain>
    </source>
</reference>
<organism evidence="1 2">
    <name type="scientific">Enteractinococcus helveticum</name>
    <dbReference type="NCBI Taxonomy" id="1837282"/>
    <lineage>
        <taxon>Bacteria</taxon>
        <taxon>Bacillati</taxon>
        <taxon>Actinomycetota</taxon>
        <taxon>Actinomycetes</taxon>
        <taxon>Micrococcales</taxon>
        <taxon>Micrococcaceae</taxon>
    </lineage>
</organism>
<evidence type="ECO:0000313" key="2">
    <source>
        <dbReference type="Proteomes" id="UP000703315"/>
    </source>
</evidence>
<gene>
    <name evidence="1" type="ORF">K8V32_02870</name>
</gene>